<evidence type="ECO:0000313" key="3">
    <source>
        <dbReference type="EMBL" id="NCD69252.1"/>
    </source>
</evidence>
<dbReference type="GO" id="GO:0000287">
    <property type="term" value="F:magnesium ion binding"/>
    <property type="evidence" value="ECO:0007669"/>
    <property type="project" value="InterPro"/>
</dbReference>
<dbReference type="AlphaFoldDB" id="A0A965ZFP5"/>
<protein>
    <submittedName>
        <fullName evidence="3">4'-phosphopantetheinyl transferase superfamily protein</fullName>
    </submittedName>
</protein>
<organism evidence="3 4">
    <name type="scientific">Mucilaginibacter agri</name>
    <dbReference type="NCBI Taxonomy" id="2695265"/>
    <lineage>
        <taxon>Bacteria</taxon>
        <taxon>Pseudomonadati</taxon>
        <taxon>Bacteroidota</taxon>
        <taxon>Sphingobacteriia</taxon>
        <taxon>Sphingobacteriales</taxon>
        <taxon>Sphingobacteriaceae</taxon>
        <taxon>Mucilaginibacter</taxon>
    </lineage>
</organism>
<proteinExistence type="predicted"/>
<dbReference type="InterPro" id="IPR037143">
    <property type="entry name" value="4-PPantetheinyl_Trfase_dom_sf"/>
</dbReference>
<gene>
    <name evidence="3" type="ORF">GSY63_07775</name>
</gene>
<feature type="domain" description="4'-phosphopantetheinyl transferase" evidence="2">
    <location>
        <begin position="3"/>
        <end position="77"/>
    </location>
</feature>
<reference evidence="3" key="1">
    <citation type="submission" date="2020-01" db="EMBL/GenBank/DDBJ databases">
        <authorList>
            <person name="Seo Y.L."/>
        </authorList>
    </citation>
    <scope>NUCLEOTIDE SEQUENCE</scope>
    <source>
        <strain evidence="3">R11</strain>
    </source>
</reference>
<evidence type="ECO:0000256" key="1">
    <source>
        <dbReference type="ARBA" id="ARBA00022679"/>
    </source>
</evidence>
<dbReference type="SUPFAM" id="SSF56214">
    <property type="entry name" value="4'-phosphopantetheinyl transferase"/>
    <property type="match status" value="1"/>
</dbReference>
<dbReference type="InterPro" id="IPR008278">
    <property type="entry name" value="4-PPantetheinyl_Trfase_dom"/>
</dbReference>
<name>A0A965ZFP5_9SPHI</name>
<keyword evidence="4" id="KW-1185">Reference proteome</keyword>
<reference evidence="3" key="2">
    <citation type="submission" date="2020-10" db="EMBL/GenBank/DDBJ databases">
        <title>Mucilaginibacter sp. nov., isolated from soil.</title>
        <authorList>
            <person name="Jeon C.O."/>
        </authorList>
    </citation>
    <scope>NUCLEOTIDE SEQUENCE</scope>
    <source>
        <strain evidence="3">R11</strain>
    </source>
</reference>
<evidence type="ECO:0000259" key="2">
    <source>
        <dbReference type="Pfam" id="PF01648"/>
    </source>
</evidence>
<dbReference type="Proteomes" id="UP000638732">
    <property type="component" value="Unassembled WGS sequence"/>
</dbReference>
<keyword evidence="1 3" id="KW-0808">Transferase</keyword>
<dbReference type="EMBL" id="WWEO01000041">
    <property type="protein sequence ID" value="NCD69252.1"/>
    <property type="molecule type" value="Genomic_DNA"/>
</dbReference>
<dbReference type="RefSeq" id="WP_166585235.1">
    <property type="nucleotide sequence ID" value="NZ_WWEO01000041.1"/>
</dbReference>
<accession>A0A965ZFP5</accession>
<dbReference type="Pfam" id="PF01648">
    <property type="entry name" value="ACPS"/>
    <property type="match status" value="1"/>
</dbReference>
<evidence type="ECO:0000313" key="4">
    <source>
        <dbReference type="Proteomes" id="UP000638732"/>
    </source>
</evidence>
<comment type="caution">
    <text evidence="3">The sequence shown here is derived from an EMBL/GenBank/DDBJ whole genome shotgun (WGS) entry which is preliminary data.</text>
</comment>
<dbReference type="GO" id="GO:0008897">
    <property type="term" value="F:holo-[acyl-carrier-protein] synthase activity"/>
    <property type="evidence" value="ECO:0007669"/>
    <property type="project" value="InterPro"/>
</dbReference>
<sequence>MISIGNDIVDLSAIDINRTQQKTFYTKILSETEQQLFRRTTLPIHVFVWLLWSAKESVYKFAKRLNPELVFSPTRVECIFGAELPKFEGFRNVDLESDSSKSKFDKFSDAANPASEKLFNFRATYKSQTYYLQSRITTDFIATLALKTKKSDHVFKGIKRIEQSDSQSQSAAVRECTLKRLNEVYPDGSNFSIGKSPVGYPIIFNEAKETSIKATFSHHGNYVAYSFGE</sequence>
<dbReference type="Gene3D" id="3.90.470.20">
    <property type="entry name" value="4'-phosphopantetheinyl transferase domain"/>
    <property type="match status" value="1"/>
</dbReference>